<feature type="compositionally biased region" description="Basic and acidic residues" evidence="1">
    <location>
        <begin position="23"/>
        <end position="40"/>
    </location>
</feature>
<name>A0A150M8J3_9BACI</name>
<dbReference type="Proteomes" id="UP000075683">
    <property type="component" value="Unassembled WGS sequence"/>
</dbReference>
<accession>A0A150M8J3</accession>
<gene>
    <name evidence="2" type="ORF">B4135_1843</name>
</gene>
<feature type="region of interest" description="Disordered" evidence="1">
    <location>
        <begin position="1"/>
        <end position="49"/>
    </location>
</feature>
<dbReference type="EMBL" id="LQYT01000034">
    <property type="protein sequence ID" value="KYD20542.1"/>
    <property type="molecule type" value="Genomic_DNA"/>
</dbReference>
<proteinExistence type="predicted"/>
<reference evidence="2 3" key="1">
    <citation type="submission" date="2016-01" db="EMBL/GenBank/DDBJ databases">
        <title>Draft Genome Sequences of Seven Thermophilic Sporeformers Isolated from Foods.</title>
        <authorList>
            <person name="Berendsen E.M."/>
            <person name="Wells-Bennik M.H."/>
            <person name="Krawcyk A.O."/>
            <person name="De Jong A."/>
            <person name="Holsappel S."/>
            <person name="Eijlander R.T."/>
            <person name="Kuipers O.P."/>
        </authorList>
    </citation>
    <scope>NUCLEOTIDE SEQUENCE [LARGE SCALE GENOMIC DNA]</scope>
    <source>
        <strain evidence="2 3">B4135</strain>
    </source>
</reference>
<protein>
    <submittedName>
        <fullName evidence="2">Uncharacterized protein</fullName>
    </submittedName>
</protein>
<evidence type="ECO:0000313" key="2">
    <source>
        <dbReference type="EMBL" id="KYD20542.1"/>
    </source>
</evidence>
<dbReference type="AlphaFoldDB" id="A0A150M8J3"/>
<sequence>MCARHRCHLAGENPGPRRKKRRSANERVYAAERNPKEAGKTDLFFAEGE</sequence>
<evidence type="ECO:0000313" key="3">
    <source>
        <dbReference type="Proteomes" id="UP000075683"/>
    </source>
</evidence>
<organism evidence="2 3">
    <name type="scientific">Caldibacillus debilis</name>
    <dbReference type="NCBI Taxonomy" id="301148"/>
    <lineage>
        <taxon>Bacteria</taxon>
        <taxon>Bacillati</taxon>
        <taxon>Bacillota</taxon>
        <taxon>Bacilli</taxon>
        <taxon>Bacillales</taxon>
        <taxon>Bacillaceae</taxon>
        <taxon>Caldibacillus</taxon>
    </lineage>
</organism>
<comment type="caution">
    <text evidence="2">The sequence shown here is derived from an EMBL/GenBank/DDBJ whole genome shotgun (WGS) entry which is preliminary data.</text>
</comment>
<evidence type="ECO:0000256" key="1">
    <source>
        <dbReference type="SAM" id="MobiDB-lite"/>
    </source>
</evidence>